<keyword evidence="1" id="KW-0732">Signal</keyword>
<dbReference type="PANTHER" id="PTHR36573:SF1">
    <property type="entry name" value="INTERMEMBRANE PHOSPHOLIPID TRANSPORT SYSTEM BINDING PROTEIN MLAC"/>
    <property type="match status" value="1"/>
</dbReference>
<dbReference type="InterPro" id="IPR008869">
    <property type="entry name" value="MlaC/ttg2D"/>
</dbReference>
<feature type="chain" id="PRO_5018098337" evidence="1">
    <location>
        <begin position="31"/>
        <end position="200"/>
    </location>
</feature>
<reference evidence="2 3" key="1">
    <citation type="submission" date="2018-10" db="EMBL/GenBank/DDBJ databases">
        <title>Histidinibacterium lentulum gen. nov., sp. nov., a marine bacterium from the culture broth of Picochlorum sp. 122.</title>
        <authorList>
            <person name="Wang G."/>
        </authorList>
    </citation>
    <scope>NUCLEOTIDE SEQUENCE [LARGE SCALE GENOMIC DNA]</scope>
    <source>
        <strain evidence="2 3">B17</strain>
    </source>
</reference>
<dbReference type="PROSITE" id="PS51318">
    <property type="entry name" value="TAT"/>
    <property type="match status" value="1"/>
</dbReference>
<gene>
    <name evidence="2" type="ORF">EAT49_10825</name>
</gene>
<dbReference type="Gene3D" id="3.10.450.710">
    <property type="entry name" value="Tgt2/MlaC"/>
    <property type="match status" value="1"/>
</dbReference>
<name>A0A3N2R0M0_9RHOB</name>
<dbReference type="EMBL" id="RDRB01000005">
    <property type="protein sequence ID" value="ROU01020.1"/>
    <property type="molecule type" value="Genomic_DNA"/>
</dbReference>
<dbReference type="AlphaFoldDB" id="A0A3N2R0M0"/>
<accession>A0A3N2R0M0</accession>
<evidence type="ECO:0000313" key="2">
    <source>
        <dbReference type="EMBL" id="ROU01020.1"/>
    </source>
</evidence>
<sequence length="200" mass="22147">MTVTRPTRRALLCGAAAVTAAGLLPAPAMAVDRDQAAALVNRLVGEINAVIARGGSEEQMYQAFAGIFDRYADVPRIAVTALGRTPTRPTQDQLQRYVSAFRVYIAWKYGSRFREFIGGQIVVEDVGRPYGDFVDVRSIAYLRGEDPFRVDFKISDRSGRLLFEDMVIEGINMLDQESTEIRAMLARRGGDIEGLIADLR</sequence>
<feature type="signal peptide" evidence="1">
    <location>
        <begin position="1"/>
        <end position="30"/>
    </location>
</feature>
<organism evidence="2 3">
    <name type="scientific">Histidinibacterium lentulum</name>
    <dbReference type="NCBI Taxonomy" id="2480588"/>
    <lineage>
        <taxon>Bacteria</taxon>
        <taxon>Pseudomonadati</taxon>
        <taxon>Pseudomonadota</taxon>
        <taxon>Alphaproteobacteria</taxon>
        <taxon>Rhodobacterales</taxon>
        <taxon>Paracoccaceae</taxon>
        <taxon>Histidinibacterium</taxon>
    </lineage>
</organism>
<protein>
    <submittedName>
        <fullName evidence="2">ABC transporter substrate-binding protein</fullName>
    </submittedName>
</protein>
<comment type="caution">
    <text evidence="2">The sequence shown here is derived from an EMBL/GenBank/DDBJ whole genome shotgun (WGS) entry which is preliminary data.</text>
</comment>
<evidence type="ECO:0000256" key="1">
    <source>
        <dbReference type="SAM" id="SignalP"/>
    </source>
</evidence>
<dbReference type="InterPro" id="IPR006311">
    <property type="entry name" value="TAT_signal"/>
</dbReference>
<dbReference type="OrthoDB" id="7839352at2"/>
<dbReference type="Pfam" id="PF05494">
    <property type="entry name" value="MlaC"/>
    <property type="match status" value="1"/>
</dbReference>
<evidence type="ECO:0000313" key="3">
    <source>
        <dbReference type="Proteomes" id="UP000268016"/>
    </source>
</evidence>
<dbReference type="InterPro" id="IPR042245">
    <property type="entry name" value="Tgt2/MlaC_sf"/>
</dbReference>
<keyword evidence="3" id="KW-1185">Reference proteome</keyword>
<proteinExistence type="predicted"/>
<dbReference type="Proteomes" id="UP000268016">
    <property type="component" value="Unassembled WGS sequence"/>
</dbReference>
<dbReference type="PANTHER" id="PTHR36573">
    <property type="entry name" value="INTERMEMBRANE PHOSPHOLIPID TRANSPORT SYSTEM BINDING PROTEIN MLAC"/>
    <property type="match status" value="1"/>
</dbReference>